<dbReference type="NCBIfam" id="TIGR01617">
    <property type="entry name" value="arsC_related"/>
    <property type="match status" value="1"/>
</dbReference>
<evidence type="ECO:0000313" key="3">
    <source>
        <dbReference type="EMBL" id="PXX76008.1"/>
    </source>
</evidence>
<gene>
    <name evidence="3" type="ORF">DFR34_12341</name>
</gene>
<proteinExistence type="inferred from homology"/>
<keyword evidence="4" id="KW-1185">Reference proteome</keyword>
<evidence type="ECO:0000256" key="1">
    <source>
        <dbReference type="ARBA" id="ARBA00007198"/>
    </source>
</evidence>
<dbReference type="PANTHER" id="PTHR30041:SF8">
    <property type="entry name" value="PROTEIN YFFB"/>
    <property type="match status" value="1"/>
</dbReference>
<dbReference type="SUPFAM" id="SSF52833">
    <property type="entry name" value="Thioredoxin-like"/>
    <property type="match status" value="1"/>
</dbReference>
<dbReference type="CDD" id="cd03035">
    <property type="entry name" value="ArsC_Yffb"/>
    <property type="match status" value="1"/>
</dbReference>
<dbReference type="RefSeq" id="WP_110391745.1">
    <property type="nucleotide sequence ID" value="NZ_QJKI01000023.1"/>
</dbReference>
<dbReference type="InterPro" id="IPR036249">
    <property type="entry name" value="Thioredoxin-like_sf"/>
</dbReference>
<reference evidence="3 4" key="1">
    <citation type="submission" date="2018-05" db="EMBL/GenBank/DDBJ databases">
        <title>Genomic Encyclopedia of Type Strains, Phase IV (KMG-IV): sequencing the most valuable type-strain genomes for metagenomic binning, comparative biology and taxonomic classification.</title>
        <authorList>
            <person name="Goeker M."/>
        </authorList>
    </citation>
    <scope>NUCLEOTIDE SEQUENCE [LARGE SCALE GENOMIC DNA]</scope>
    <source>
        <strain evidence="3 4">DSM 29661</strain>
    </source>
</reference>
<dbReference type="PROSITE" id="PS51353">
    <property type="entry name" value="ARSC"/>
    <property type="match status" value="1"/>
</dbReference>
<dbReference type="InterPro" id="IPR006660">
    <property type="entry name" value="Arsenate_reductase-like"/>
</dbReference>
<comment type="similarity">
    <text evidence="1 2">Belongs to the ArsC family.</text>
</comment>
<dbReference type="OrthoDB" id="9803749at2"/>
<dbReference type="Proteomes" id="UP000247555">
    <property type="component" value="Unassembled WGS sequence"/>
</dbReference>
<comment type="caution">
    <text evidence="3">The sequence shown here is derived from an EMBL/GenBank/DDBJ whole genome shotgun (WGS) entry which is preliminary data.</text>
</comment>
<dbReference type="Gene3D" id="3.40.30.10">
    <property type="entry name" value="Glutaredoxin"/>
    <property type="match status" value="1"/>
</dbReference>
<organism evidence="3 4">
    <name type="scientific">Rivihabitans pingtungensis</name>
    <dbReference type="NCBI Taxonomy" id="1054498"/>
    <lineage>
        <taxon>Bacteria</taxon>
        <taxon>Pseudomonadati</taxon>
        <taxon>Pseudomonadota</taxon>
        <taxon>Betaproteobacteria</taxon>
        <taxon>Neisseriales</taxon>
        <taxon>Aquaspirillaceae</taxon>
        <taxon>Rivihabitans</taxon>
    </lineage>
</organism>
<dbReference type="AlphaFoldDB" id="A0A318KFJ1"/>
<dbReference type="PANTHER" id="PTHR30041">
    <property type="entry name" value="ARSENATE REDUCTASE"/>
    <property type="match status" value="1"/>
</dbReference>
<sequence length="119" mass="13017">MSTPVLYGIPNCDTMKKARAWLAAQGIEVTFHDYKKLGITAEVIEGWLAQGATLDALVNRKGTTWRKLDEASRAQAEHREGAIALLLAQPSLIKRPVLVQAGRVEVGFSEAAYQALFAH</sequence>
<dbReference type="InterPro" id="IPR006504">
    <property type="entry name" value="Tscrpt_reg_Spx/MgsR"/>
</dbReference>
<dbReference type="EMBL" id="QJKI01000023">
    <property type="protein sequence ID" value="PXX76008.1"/>
    <property type="molecule type" value="Genomic_DNA"/>
</dbReference>
<dbReference type="Pfam" id="PF03960">
    <property type="entry name" value="ArsC"/>
    <property type="match status" value="1"/>
</dbReference>
<name>A0A318KFJ1_9NEIS</name>
<accession>A0A318KFJ1</accession>
<protein>
    <submittedName>
        <fullName evidence="3">Spx/MgsR family transcriptional regulator</fullName>
    </submittedName>
</protein>
<evidence type="ECO:0000256" key="2">
    <source>
        <dbReference type="PROSITE-ProRule" id="PRU01282"/>
    </source>
</evidence>
<evidence type="ECO:0000313" key="4">
    <source>
        <dbReference type="Proteomes" id="UP000247555"/>
    </source>
</evidence>